<dbReference type="Gene3D" id="3.40.50.410">
    <property type="entry name" value="von Willebrand factor, type A domain"/>
    <property type="match status" value="1"/>
</dbReference>
<dbReference type="SUPFAM" id="SSF53300">
    <property type="entry name" value="vWA-like"/>
    <property type="match status" value="1"/>
</dbReference>
<dbReference type="RefSeq" id="WP_091518062.1">
    <property type="nucleotide sequence ID" value="NZ_LT629772.1"/>
</dbReference>
<accession>A0A1H1M9L8</accession>
<dbReference type="AlphaFoldDB" id="A0A1H1M9L8"/>
<dbReference type="CDD" id="cd00198">
    <property type="entry name" value="vWFA"/>
    <property type="match status" value="1"/>
</dbReference>
<proteinExistence type="predicted"/>
<organism evidence="2 3">
    <name type="scientific">Microlunatus soli</name>
    <dbReference type="NCBI Taxonomy" id="630515"/>
    <lineage>
        <taxon>Bacteria</taxon>
        <taxon>Bacillati</taxon>
        <taxon>Actinomycetota</taxon>
        <taxon>Actinomycetes</taxon>
        <taxon>Propionibacteriales</taxon>
        <taxon>Propionibacteriaceae</taxon>
        <taxon>Microlunatus</taxon>
    </lineage>
</organism>
<dbReference type="OrthoDB" id="9766126at2"/>
<name>A0A1H1M9L8_9ACTN</name>
<evidence type="ECO:0000313" key="3">
    <source>
        <dbReference type="Proteomes" id="UP000199103"/>
    </source>
</evidence>
<dbReference type="Proteomes" id="UP000199103">
    <property type="component" value="Chromosome I"/>
</dbReference>
<dbReference type="EMBL" id="LT629772">
    <property type="protein sequence ID" value="SDR83448.1"/>
    <property type="molecule type" value="Genomic_DNA"/>
</dbReference>
<feature type="region of interest" description="Disordered" evidence="1">
    <location>
        <begin position="439"/>
        <end position="476"/>
    </location>
</feature>
<dbReference type="STRING" id="630515.SAMN04489812_0057"/>
<sequence>MAERFRYGAWRGGPDPLKPPFDVRSAVDDLGHDVLNSGNIGEALRDLLRRGTDGRGGLDRLADKIKKLRQQARRRGNLGGTLDQVRAALDQALAAERETLAGDDGMDARLAEMELDTIPDDVAGAVRSLDDYDWRSDEARQTYDSIKEMLRQQVLDSQFAGLKQALSNPDPQAMQRVKDMMADLNRLLDAHARNADTPEQFDEFMAQHGEFFPDNPTDVEELIDSLARQQAAAERMLNSLSPDQRRQLSEMIDDAMADADLASELAQLQDNLRALRPGLDRRSPTGMRGEGEGEGLGYGDAVSAVADLADLEALEAQLSQSHPGATLDDVDIDALERHLRDEAVRDFSQLRDLERELEQQGYLRRGDDGLRLTPKAVRRLGETALRRVFAELEARGTGDHADRRTGSADEATGLTRAWTFGDELPIDVPRTVGNALRRRAADRTLSDPTRSPSLSEGRDLGLRTGPSTGSGRLGTGSGRLLEVDDFEVTETERRTSAAVALCVDLSFSMFADGRWGPMKQTALALSHLVETRFRQDALEIIGFNLLGRRMSAVELAEVEPEWVQGTNLQHALMLASRHLRRHPEAEPVVLVVTDGEPTAHLTETGQPIFGWPTTPEAVRATVAQVDELGRYGATLNTFMLGEDPGLARFVDAMARRCGGRVFTPDIGRLGEYVVADYLRSRGR</sequence>
<dbReference type="InterPro" id="IPR036465">
    <property type="entry name" value="vWFA_dom_sf"/>
</dbReference>
<reference evidence="2 3" key="1">
    <citation type="submission" date="2016-10" db="EMBL/GenBank/DDBJ databases">
        <authorList>
            <person name="de Groot N.N."/>
        </authorList>
    </citation>
    <scope>NUCLEOTIDE SEQUENCE [LARGE SCALE GENOMIC DNA]</scope>
    <source>
        <strain evidence="2 3">DSM 21800</strain>
    </source>
</reference>
<keyword evidence="3" id="KW-1185">Reference proteome</keyword>
<evidence type="ECO:0000256" key="1">
    <source>
        <dbReference type="SAM" id="MobiDB-lite"/>
    </source>
</evidence>
<protein>
    <submittedName>
        <fullName evidence="2">Uncharacterized protein, contains von Willebrand factor type A (VWA) domain</fullName>
    </submittedName>
</protein>
<evidence type="ECO:0000313" key="2">
    <source>
        <dbReference type="EMBL" id="SDR83448.1"/>
    </source>
</evidence>
<gene>
    <name evidence="2" type="ORF">SAMN04489812_0057</name>
</gene>